<dbReference type="RefSeq" id="WP_306305371.1">
    <property type="nucleotide sequence ID" value="NZ_JBIAQY010000001.1"/>
</dbReference>
<dbReference type="Pfam" id="PF04397">
    <property type="entry name" value="LytTR"/>
    <property type="match status" value="1"/>
</dbReference>
<feature type="domain" description="HTH LytTR-type" evidence="1">
    <location>
        <begin position="1"/>
        <end position="53"/>
    </location>
</feature>
<reference evidence="2 3" key="1">
    <citation type="submission" date="2024-10" db="EMBL/GenBank/DDBJ databases">
        <title>The Natural Products Discovery Center: Release of the First 8490 Sequenced Strains for Exploring Actinobacteria Biosynthetic Diversity.</title>
        <authorList>
            <person name="Kalkreuter E."/>
            <person name="Kautsar S.A."/>
            <person name="Yang D."/>
            <person name="Bader C.D."/>
            <person name="Teijaro C.N."/>
            <person name="Fluegel L."/>
            <person name="Davis C.M."/>
            <person name="Simpson J.R."/>
            <person name="Lauterbach L."/>
            <person name="Steele A.D."/>
            <person name="Gui C."/>
            <person name="Meng S."/>
            <person name="Li G."/>
            <person name="Viehrig K."/>
            <person name="Ye F."/>
            <person name="Su P."/>
            <person name="Kiefer A.F."/>
            <person name="Nichols A."/>
            <person name="Cepeda A.J."/>
            <person name="Yan W."/>
            <person name="Fan B."/>
            <person name="Jiang Y."/>
            <person name="Adhikari A."/>
            <person name="Zheng C.-J."/>
            <person name="Schuster L."/>
            <person name="Cowan T.M."/>
            <person name="Smanski M.J."/>
            <person name="Chevrette M.G."/>
            <person name="De Carvalho L.P.S."/>
            <person name="Shen B."/>
        </authorList>
    </citation>
    <scope>NUCLEOTIDE SEQUENCE [LARGE SCALE GENOMIC DNA]</scope>
    <source>
        <strain evidence="2 3">NPDC002593</strain>
    </source>
</reference>
<accession>A0ABW6RS02</accession>
<dbReference type="EMBL" id="JBIAQY010000001">
    <property type="protein sequence ID" value="MFF3566785.1"/>
    <property type="molecule type" value="Genomic_DNA"/>
</dbReference>
<dbReference type="PROSITE" id="PS50930">
    <property type="entry name" value="HTH_LYTTR"/>
    <property type="match status" value="1"/>
</dbReference>
<dbReference type="InterPro" id="IPR007492">
    <property type="entry name" value="LytTR_DNA-bd_dom"/>
</dbReference>
<sequence>MGASLRTHRGYLVALGAIRELRTDSSGLFAHTALGDVPVSRRMARELRERLLDVARSSETGPR</sequence>
<dbReference type="Proteomes" id="UP001601992">
    <property type="component" value="Unassembled WGS sequence"/>
</dbReference>
<protein>
    <submittedName>
        <fullName evidence="2">LytTR family DNA-binding domain-containing protein</fullName>
    </submittedName>
</protein>
<dbReference type="GO" id="GO:0003677">
    <property type="term" value="F:DNA binding"/>
    <property type="evidence" value="ECO:0007669"/>
    <property type="project" value="UniProtKB-KW"/>
</dbReference>
<keyword evidence="3" id="KW-1185">Reference proteome</keyword>
<evidence type="ECO:0000313" key="3">
    <source>
        <dbReference type="Proteomes" id="UP001601992"/>
    </source>
</evidence>
<organism evidence="2 3">
    <name type="scientific">Nocardia jiangxiensis</name>
    <dbReference type="NCBI Taxonomy" id="282685"/>
    <lineage>
        <taxon>Bacteria</taxon>
        <taxon>Bacillati</taxon>
        <taxon>Actinomycetota</taxon>
        <taxon>Actinomycetes</taxon>
        <taxon>Mycobacteriales</taxon>
        <taxon>Nocardiaceae</taxon>
        <taxon>Nocardia</taxon>
    </lineage>
</organism>
<name>A0ABW6RS02_9NOCA</name>
<evidence type="ECO:0000313" key="2">
    <source>
        <dbReference type="EMBL" id="MFF3566785.1"/>
    </source>
</evidence>
<comment type="caution">
    <text evidence="2">The sequence shown here is derived from an EMBL/GenBank/DDBJ whole genome shotgun (WGS) entry which is preliminary data.</text>
</comment>
<evidence type="ECO:0000259" key="1">
    <source>
        <dbReference type="PROSITE" id="PS50930"/>
    </source>
</evidence>
<keyword evidence="2" id="KW-0238">DNA-binding</keyword>
<gene>
    <name evidence="2" type="ORF">ACFYXQ_03275</name>
</gene>
<proteinExistence type="predicted"/>